<dbReference type="AlphaFoldDB" id="A0A5D2F5W5"/>
<evidence type="ECO:0000313" key="1">
    <source>
        <dbReference type="EMBL" id="TYH01161.1"/>
    </source>
</evidence>
<gene>
    <name evidence="1" type="ORF">ES288_A09G034800v1</name>
</gene>
<accession>A0A5D2F5W5</accession>
<keyword evidence="2" id="KW-1185">Reference proteome</keyword>
<protein>
    <submittedName>
        <fullName evidence="1">Uncharacterized protein</fullName>
    </submittedName>
</protein>
<evidence type="ECO:0000313" key="2">
    <source>
        <dbReference type="Proteomes" id="UP000323506"/>
    </source>
</evidence>
<sequence length="58" mass="6643">MISPLRITNNQTRSRSRSSLVESRIKINCHPRASFHLLMSSINVAQYLKTWLLSSAEV</sequence>
<dbReference type="Proteomes" id="UP000323506">
    <property type="component" value="Chromosome A09"/>
</dbReference>
<organism evidence="1 2">
    <name type="scientific">Gossypium darwinii</name>
    <name type="common">Darwin's cotton</name>
    <name type="synonym">Gossypium barbadense var. darwinii</name>
    <dbReference type="NCBI Taxonomy" id="34276"/>
    <lineage>
        <taxon>Eukaryota</taxon>
        <taxon>Viridiplantae</taxon>
        <taxon>Streptophyta</taxon>
        <taxon>Embryophyta</taxon>
        <taxon>Tracheophyta</taxon>
        <taxon>Spermatophyta</taxon>
        <taxon>Magnoliopsida</taxon>
        <taxon>eudicotyledons</taxon>
        <taxon>Gunneridae</taxon>
        <taxon>Pentapetalae</taxon>
        <taxon>rosids</taxon>
        <taxon>malvids</taxon>
        <taxon>Malvales</taxon>
        <taxon>Malvaceae</taxon>
        <taxon>Malvoideae</taxon>
        <taxon>Gossypium</taxon>
    </lineage>
</organism>
<reference evidence="1 2" key="1">
    <citation type="submission" date="2019-06" db="EMBL/GenBank/DDBJ databases">
        <title>WGS assembly of Gossypium darwinii.</title>
        <authorList>
            <person name="Chen Z.J."/>
            <person name="Sreedasyam A."/>
            <person name="Ando A."/>
            <person name="Song Q."/>
            <person name="De L."/>
            <person name="Hulse-Kemp A."/>
            <person name="Ding M."/>
            <person name="Ye W."/>
            <person name="Kirkbride R."/>
            <person name="Jenkins J."/>
            <person name="Plott C."/>
            <person name="Lovell J."/>
            <person name="Lin Y.-M."/>
            <person name="Vaughn R."/>
            <person name="Liu B."/>
            <person name="Li W."/>
            <person name="Simpson S."/>
            <person name="Scheffler B."/>
            <person name="Saski C."/>
            <person name="Grover C."/>
            <person name="Hu G."/>
            <person name="Conover J."/>
            <person name="Carlson J."/>
            <person name="Shu S."/>
            <person name="Boston L."/>
            <person name="Williams M."/>
            <person name="Peterson D."/>
            <person name="Mcgee K."/>
            <person name="Jones D."/>
            <person name="Wendel J."/>
            <person name="Stelly D."/>
            <person name="Grimwood J."/>
            <person name="Schmutz J."/>
        </authorList>
    </citation>
    <scope>NUCLEOTIDE SEQUENCE [LARGE SCALE GENOMIC DNA]</scope>
    <source>
        <strain evidence="1">1808015.09</strain>
    </source>
</reference>
<dbReference type="EMBL" id="CM017696">
    <property type="protein sequence ID" value="TYH01161.1"/>
    <property type="molecule type" value="Genomic_DNA"/>
</dbReference>
<proteinExistence type="predicted"/>
<name>A0A5D2F5W5_GOSDA</name>